<dbReference type="GO" id="GO:0015035">
    <property type="term" value="F:protein-disulfide reductase activity"/>
    <property type="evidence" value="ECO:0007669"/>
    <property type="project" value="InterPro"/>
</dbReference>
<protein>
    <submittedName>
        <fullName evidence="1">Predicted thiol-disulfide oxidoreductase YuxK, DCC family</fullName>
    </submittedName>
</protein>
<dbReference type="InterPro" id="IPR052927">
    <property type="entry name" value="DCC_oxidoreductase"/>
</dbReference>
<dbReference type="STRING" id="1513793.SAMN06296036_102413"/>
<sequence>MNKNNQPIIFYDGECGFCSHSVRVILRIDRSDHFLFAPLQGQTAQASLPEDYRKLDSLVVKDSDGMLKKKFSAIESIVAQLPQFPWPLVSAAMGLVPSVLGDLVYSLIAKNRFLFGRKDACELPSPTQRQRFLD</sequence>
<dbReference type="OrthoDB" id="5293621at2"/>
<dbReference type="AlphaFoldDB" id="A0A1Y6B879"/>
<gene>
    <name evidence="1" type="ORF">SAMN06296036_102413</name>
</gene>
<organism evidence="1 2">
    <name type="scientific">Pseudobacteriovorax antillogorgiicola</name>
    <dbReference type="NCBI Taxonomy" id="1513793"/>
    <lineage>
        <taxon>Bacteria</taxon>
        <taxon>Pseudomonadati</taxon>
        <taxon>Bdellovibrionota</taxon>
        <taxon>Oligoflexia</taxon>
        <taxon>Oligoflexales</taxon>
        <taxon>Pseudobacteriovoracaceae</taxon>
        <taxon>Pseudobacteriovorax</taxon>
    </lineage>
</organism>
<dbReference type="Pfam" id="PF04134">
    <property type="entry name" value="DCC1-like"/>
    <property type="match status" value="1"/>
</dbReference>
<proteinExistence type="predicted"/>
<dbReference type="InterPro" id="IPR007263">
    <property type="entry name" value="DCC1-like"/>
</dbReference>
<dbReference type="EMBL" id="FWZT01000002">
    <property type="protein sequence ID" value="SME98064.1"/>
    <property type="molecule type" value="Genomic_DNA"/>
</dbReference>
<evidence type="ECO:0000313" key="2">
    <source>
        <dbReference type="Proteomes" id="UP000192907"/>
    </source>
</evidence>
<keyword evidence="2" id="KW-1185">Reference proteome</keyword>
<dbReference type="PANTHER" id="PTHR33639">
    <property type="entry name" value="THIOL-DISULFIDE OXIDOREDUCTASE DCC"/>
    <property type="match status" value="1"/>
</dbReference>
<name>A0A1Y6B879_9BACT</name>
<accession>A0A1Y6B879</accession>
<evidence type="ECO:0000313" key="1">
    <source>
        <dbReference type="EMBL" id="SME98064.1"/>
    </source>
</evidence>
<dbReference type="Proteomes" id="UP000192907">
    <property type="component" value="Unassembled WGS sequence"/>
</dbReference>
<dbReference type="RefSeq" id="WP_132314960.1">
    <property type="nucleotide sequence ID" value="NZ_FWZT01000002.1"/>
</dbReference>
<reference evidence="2" key="1">
    <citation type="submission" date="2017-04" db="EMBL/GenBank/DDBJ databases">
        <authorList>
            <person name="Varghese N."/>
            <person name="Submissions S."/>
        </authorList>
    </citation>
    <scope>NUCLEOTIDE SEQUENCE [LARGE SCALE GENOMIC DNA]</scope>
    <source>
        <strain evidence="2">RKEM611</strain>
    </source>
</reference>
<dbReference type="PANTHER" id="PTHR33639:SF2">
    <property type="entry name" value="DUF393 DOMAIN-CONTAINING PROTEIN"/>
    <property type="match status" value="1"/>
</dbReference>